<feature type="region of interest" description="Disordered" evidence="1">
    <location>
        <begin position="56"/>
        <end position="100"/>
    </location>
</feature>
<evidence type="ECO:0000313" key="2">
    <source>
        <dbReference type="EMBL" id="CDI77144.1"/>
    </source>
</evidence>
<dbReference type="VEuPathDB" id="ToxoDB:EAH_00004370"/>
<dbReference type="AlphaFoldDB" id="U6GF12"/>
<dbReference type="RefSeq" id="XP_013252453.1">
    <property type="nucleotide sequence ID" value="XM_013396999.1"/>
</dbReference>
<reference evidence="2" key="2">
    <citation type="submission" date="2013-10" db="EMBL/GenBank/DDBJ databases">
        <authorList>
            <person name="Aslett M."/>
        </authorList>
    </citation>
    <scope>NUCLEOTIDE SEQUENCE</scope>
    <source>
        <strain evidence="2">Houghton</strain>
    </source>
</reference>
<keyword evidence="3" id="KW-1185">Reference proteome</keyword>
<dbReference type="EMBL" id="HG670563">
    <property type="protein sequence ID" value="CDI77144.1"/>
    <property type="molecule type" value="Genomic_DNA"/>
</dbReference>
<dbReference type="GeneID" id="25268507"/>
<protein>
    <submittedName>
        <fullName evidence="2">Uncharacterized protein</fullName>
    </submittedName>
</protein>
<organism evidence="2 3">
    <name type="scientific">Eimeria acervulina</name>
    <name type="common">Coccidian parasite</name>
    <dbReference type="NCBI Taxonomy" id="5801"/>
    <lineage>
        <taxon>Eukaryota</taxon>
        <taxon>Sar</taxon>
        <taxon>Alveolata</taxon>
        <taxon>Apicomplexa</taxon>
        <taxon>Conoidasida</taxon>
        <taxon>Coccidia</taxon>
        <taxon>Eucoccidiorida</taxon>
        <taxon>Eimeriorina</taxon>
        <taxon>Eimeriidae</taxon>
        <taxon>Eimeria</taxon>
    </lineage>
</organism>
<gene>
    <name evidence="2" type="ORF">EAH_00004370</name>
</gene>
<evidence type="ECO:0000313" key="3">
    <source>
        <dbReference type="Proteomes" id="UP000018050"/>
    </source>
</evidence>
<proteinExistence type="predicted"/>
<accession>U6GF12</accession>
<reference evidence="2" key="1">
    <citation type="submission" date="2013-10" db="EMBL/GenBank/DDBJ databases">
        <title>Genomic analysis of the causative agents of coccidiosis in chickens.</title>
        <authorList>
            <person name="Reid A.J."/>
            <person name="Blake D."/>
            <person name="Billington K."/>
            <person name="Browne H."/>
            <person name="Dunn M."/>
            <person name="Hung S."/>
            <person name="Kawahara F."/>
            <person name="Miranda-Saavedra D."/>
            <person name="Mourier T."/>
            <person name="Nagra H."/>
            <person name="Otto T.D."/>
            <person name="Rawlings N."/>
            <person name="Sanchez A."/>
            <person name="Sanders M."/>
            <person name="Subramaniam C."/>
            <person name="Tay Y."/>
            <person name="Dear P."/>
            <person name="Doerig C."/>
            <person name="Gruber A."/>
            <person name="Parkinson J."/>
            <person name="Shirley M."/>
            <person name="Wan K.L."/>
            <person name="Berriman M."/>
            <person name="Tomley F."/>
            <person name="Pain A."/>
        </authorList>
    </citation>
    <scope>NUCLEOTIDE SEQUENCE</scope>
    <source>
        <strain evidence="2">Houghton</strain>
    </source>
</reference>
<name>U6GF12_EIMAC</name>
<sequence length="137" mass="14756">MHLSHLTLETDKKIYIGTFASDTTGGGAETLCELRSRHSDFFVSKVLMQDEAFGSGRTQNVAPRAANKSADAVSMKHHGSKRDAATKAANDIPNIGPPANSRHAMFKDGRTAGCQKSLLLNCRNEGVACVRRAVEVK</sequence>
<dbReference type="Proteomes" id="UP000018050">
    <property type="component" value="Unassembled WGS sequence"/>
</dbReference>
<evidence type="ECO:0000256" key="1">
    <source>
        <dbReference type="SAM" id="MobiDB-lite"/>
    </source>
</evidence>